<dbReference type="GO" id="GO:0008270">
    <property type="term" value="F:zinc ion binding"/>
    <property type="evidence" value="ECO:0007669"/>
    <property type="project" value="UniProtKB-KW"/>
</dbReference>
<gene>
    <name evidence="4" type="ORF">ACFQKE_09065</name>
</gene>
<proteinExistence type="predicted"/>
<organism evidence="4 5">
    <name type="scientific">Haloplanus litoreus</name>
    <dbReference type="NCBI Taxonomy" id="767515"/>
    <lineage>
        <taxon>Archaea</taxon>
        <taxon>Methanobacteriati</taxon>
        <taxon>Methanobacteriota</taxon>
        <taxon>Stenosarchaea group</taxon>
        <taxon>Halobacteria</taxon>
        <taxon>Halobacteriales</taxon>
        <taxon>Haloferacaceae</taxon>
        <taxon>Haloplanus</taxon>
    </lineage>
</organism>
<evidence type="ECO:0000256" key="1">
    <source>
        <dbReference type="PROSITE-ProRule" id="PRU00325"/>
    </source>
</evidence>
<keyword evidence="1" id="KW-0863">Zinc-finger</keyword>
<dbReference type="InterPro" id="IPR007527">
    <property type="entry name" value="Znf_SWIM"/>
</dbReference>
<dbReference type="GeneID" id="96953797"/>
<dbReference type="EMBL" id="JBHTAT010000001">
    <property type="protein sequence ID" value="MFC7255437.1"/>
    <property type="molecule type" value="Genomic_DNA"/>
</dbReference>
<reference evidence="4 5" key="1">
    <citation type="journal article" date="2019" name="Int. J. Syst. Evol. Microbiol.">
        <title>The Global Catalogue of Microorganisms (GCM) 10K type strain sequencing project: providing services to taxonomists for standard genome sequencing and annotation.</title>
        <authorList>
            <consortium name="The Broad Institute Genomics Platform"/>
            <consortium name="The Broad Institute Genome Sequencing Center for Infectious Disease"/>
            <person name="Wu L."/>
            <person name="Ma J."/>
        </authorList>
    </citation>
    <scope>NUCLEOTIDE SEQUENCE [LARGE SCALE GENOMIC DNA]</scope>
    <source>
        <strain evidence="4 5">GX21</strain>
    </source>
</reference>
<accession>A0ABD5ZYC5</accession>
<feature type="domain" description="SWIM-type" evidence="3">
    <location>
        <begin position="57"/>
        <end position="97"/>
    </location>
</feature>
<sequence length="154" mass="16919">METNESGKEKTAVEYLNYGEKTAKRAEYEAWSFRLAGPLQVLVTNESYGVEKDAHAYVVAVEDVGGVIVPRECECPADRFRDDYDCKHKLALTLGSGPVVMEAAAAFPEKSLESSNPVERTPVADGGRPENPECECEELGGLPCWSCYQSEGYE</sequence>
<evidence type="ECO:0000313" key="4">
    <source>
        <dbReference type="EMBL" id="MFC7255437.1"/>
    </source>
</evidence>
<keyword evidence="1" id="KW-0862">Zinc</keyword>
<dbReference type="PROSITE" id="PS50966">
    <property type="entry name" value="ZF_SWIM"/>
    <property type="match status" value="1"/>
</dbReference>
<dbReference type="RefSeq" id="WP_379703664.1">
    <property type="nucleotide sequence ID" value="NZ_JBHTAT010000001.1"/>
</dbReference>
<dbReference type="Proteomes" id="UP001596434">
    <property type="component" value="Unassembled WGS sequence"/>
</dbReference>
<protein>
    <submittedName>
        <fullName evidence="4">SWIM zinc finger family protein</fullName>
    </submittedName>
</protein>
<comment type="caution">
    <text evidence="4">The sequence shown here is derived from an EMBL/GenBank/DDBJ whole genome shotgun (WGS) entry which is preliminary data.</text>
</comment>
<keyword evidence="1" id="KW-0479">Metal-binding</keyword>
<dbReference type="Pfam" id="PF04434">
    <property type="entry name" value="SWIM"/>
    <property type="match status" value="1"/>
</dbReference>
<feature type="region of interest" description="Disordered" evidence="2">
    <location>
        <begin position="110"/>
        <end position="132"/>
    </location>
</feature>
<keyword evidence="5" id="KW-1185">Reference proteome</keyword>
<evidence type="ECO:0000256" key="2">
    <source>
        <dbReference type="SAM" id="MobiDB-lite"/>
    </source>
</evidence>
<name>A0ABD5ZYC5_9EURY</name>
<evidence type="ECO:0000313" key="5">
    <source>
        <dbReference type="Proteomes" id="UP001596434"/>
    </source>
</evidence>
<evidence type="ECO:0000259" key="3">
    <source>
        <dbReference type="PROSITE" id="PS50966"/>
    </source>
</evidence>
<dbReference type="AlphaFoldDB" id="A0ABD5ZYC5"/>